<organism evidence="1 2">
    <name type="scientific">Nitratireductor rhodophyticola</name>
    <dbReference type="NCBI Taxonomy" id="2854036"/>
    <lineage>
        <taxon>Bacteria</taxon>
        <taxon>Pseudomonadati</taxon>
        <taxon>Pseudomonadota</taxon>
        <taxon>Alphaproteobacteria</taxon>
        <taxon>Hyphomicrobiales</taxon>
        <taxon>Phyllobacteriaceae</taxon>
        <taxon>Nitratireductor</taxon>
    </lineage>
</organism>
<name>A0ABS7R698_9HYPH</name>
<dbReference type="Proteomes" id="UP000777661">
    <property type="component" value="Unassembled WGS sequence"/>
</dbReference>
<protein>
    <submittedName>
        <fullName evidence="1">Uncharacterized protein</fullName>
    </submittedName>
</protein>
<dbReference type="EMBL" id="JAHSQO010000002">
    <property type="protein sequence ID" value="MBY8916458.1"/>
    <property type="molecule type" value="Genomic_DNA"/>
</dbReference>
<sequence length="53" mass="5917">MHPRLSFKHRAKPKSTRGRIALPGVDLQDRHFPLKGALVGCSELSLVAEILRL</sequence>
<gene>
    <name evidence="1" type="ORF">KVG22_07660</name>
</gene>
<dbReference type="RefSeq" id="WP_155983360.1">
    <property type="nucleotide sequence ID" value="NZ_CP157795.1"/>
</dbReference>
<reference evidence="1 2" key="1">
    <citation type="submission" date="2021-06" db="EMBL/GenBank/DDBJ databases">
        <title>Nitratireductor porphyridii sp. nov., isolated from a small marine red alga, Porphyridium purpureum in South Korea.</title>
        <authorList>
            <person name="Kim K.H."/>
            <person name="Kristyanto S."/>
            <person name="Jeon C.O."/>
        </authorList>
    </citation>
    <scope>NUCLEOTIDE SEQUENCE [LARGE SCALE GENOMIC DNA]</scope>
    <source>
        <strain evidence="1 2">R6</strain>
    </source>
</reference>
<keyword evidence="2" id="KW-1185">Reference proteome</keyword>
<proteinExistence type="predicted"/>
<evidence type="ECO:0000313" key="2">
    <source>
        <dbReference type="Proteomes" id="UP000777661"/>
    </source>
</evidence>
<accession>A0ABS7R698</accession>
<evidence type="ECO:0000313" key="1">
    <source>
        <dbReference type="EMBL" id="MBY8916458.1"/>
    </source>
</evidence>
<comment type="caution">
    <text evidence="1">The sequence shown here is derived from an EMBL/GenBank/DDBJ whole genome shotgun (WGS) entry which is preliminary data.</text>
</comment>